<evidence type="ECO:0000313" key="9">
    <source>
        <dbReference type="Proteomes" id="UP000070646"/>
    </source>
</evidence>
<keyword evidence="6 7" id="KW-0961">Cell wall biogenesis/degradation</keyword>
<dbReference type="PANTHER" id="PTHR21198">
    <property type="entry name" value="GLUTAMATE RACEMASE"/>
    <property type="match status" value="1"/>
</dbReference>
<dbReference type="InterPro" id="IPR015942">
    <property type="entry name" value="Asp/Glu/hydantoin_racemase"/>
</dbReference>
<dbReference type="Gene3D" id="3.40.50.1860">
    <property type="match status" value="2"/>
</dbReference>
<comment type="pathway">
    <text evidence="7">Cell wall biogenesis; peptidoglycan biosynthesis.</text>
</comment>
<dbReference type="AlphaFoldDB" id="A0A133NCE1"/>
<dbReference type="GO" id="GO:0008881">
    <property type="term" value="F:glutamate racemase activity"/>
    <property type="evidence" value="ECO:0007669"/>
    <property type="project" value="UniProtKB-UniRule"/>
</dbReference>
<protein>
    <recommendedName>
        <fullName evidence="2 7">Glutamate racemase</fullName>
        <ecNumber evidence="2 7">5.1.1.3</ecNumber>
    </recommendedName>
</protein>
<dbReference type="PROSITE" id="PS00923">
    <property type="entry name" value="ASP_GLU_RACEMASE_1"/>
    <property type="match status" value="1"/>
</dbReference>
<dbReference type="PATRIC" id="fig|1502.174.peg.664"/>
<dbReference type="Pfam" id="PF01177">
    <property type="entry name" value="Asp_Glu_race"/>
    <property type="match status" value="1"/>
</dbReference>
<keyword evidence="4 7" id="KW-0573">Peptidoglycan synthesis</keyword>
<evidence type="ECO:0000256" key="4">
    <source>
        <dbReference type="ARBA" id="ARBA00022984"/>
    </source>
</evidence>
<sequence>MQDDLKNAPIGFFDSGLGGLSVLRKALEMMPNENYIYYGDSKHAPYGEKTPQEITELSFDAIEYLIKKGAKAIVIACNTATSAAAHDLRAYYKDIPIIGIEPALKPAIKLHETGAVIVMATKATLTQEKFKKLMDKYGEYREVIPLPCPGLVEFIESGDLNGEDVKNFLREKLNPYMNREISSIVLGCTHYPFVKEVIQDIVGERVDIIDGSEGTVRELKRRLEENNIESESKKKGNLDIFNSLEDKKILELSKKLIEMK</sequence>
<dbReference type="EC" id="5.1.1.3" evidence="2 7"/>
<dbReference type="PANTHER" id="PTHR21198:SF3">
    <property type="entry name" value="GLUTAMATE RACEMASE"/>
    <property type="match status" value="1"/>
</dbReference>
<dbReference type="InterPro" id="IPR018187">
    <property type="entry name" value="Asp/Glu_racemase_AS_1"/>
</dbReference>
<proteinExistence type="inferred from homology"/>
<dbReference type="HAMAP" id="MF_00258">
    <property type="entry name" value="Glu_racemase"/>
    <property type="match status" value="1"/>
</dbReference>
<accession>A0A133NCE1</accession>
<dbReference type="GO" id="GO:0071555">
    <property type="term" value="P:cell wall organization"/>
    <property type="evidence" value="ECO:0007669"/>
    <property type="project" value="UniProtKB-KW"/>
</dbReference>
<dbReference type="Proteomes" id="UP000070646">
    <property type="component" value="Unassembled WGS sequence"/>
</dbReference>
<dbReference type="RefSeq" id="WP_060794758.1">
    <property type="nucleotide sequence ID" value="NZ_KQ956171.1"/>
</dbReference>
<dbReference type="EMBL" id="LRPU01000024">
    <property type="protein sequence ID" value="KXA13965.1"/>
    <property type="molecule type" value="Genomic_DNA"/>
</dbReference>
<gene>
    <name evidence="7" type="primary">murI</name>
    <name evidence="8" type="ORF">HMPREF3222_00659</name>
</gene>
<dbReference type="PROSITE" id="PS00924">
    <property type="entry name" value="ASP_GLU_RACEMASE_2"/>
    <property type="match status" value="1"/>
</dbReference>
<dbReference type="GO" id="GO:0008360">
    <property type="term" value="P:regulation of cell shape"/>
    <property type="evidence" value="ECO:0007669"/>
    <property type="project" value="UniProtKB-KW"/>
</dbReference>
<name>A0A133NCE1_CLOPF</name>
<keyword evidence="3 7" id="KW-0133">Cell shape</keyword>
<dbReference type="NCBIfam" id="TIGR00067">
    <property type="entry name" value="glut_race"/>
    <property type="match status" value="1"/>
</dbReference>
<feature type="binding site" evidence="7">
    <location>
        <begin position="14"/>
        <end position="15"/>
    </location>
    <ligand>
        <name>substrate</name>
    </ligand>
</feature>
<dbReference type="InterPro" id="IPR001920">
    <property type="entry name" value="Asp/Glu_race"/>
</dbReference>
<feature type="binding site" evidence="7">
    <location>
        <begin position="189"/>
        <end position="190"/>
    </location>
    <ligand>
        <name>substrate</name>
    </ligand>
</feature>
<evidence type="ECO:0000256" key="6">
    <source>
        <dbReference type="ARBA" id="ARBA00023316"/>
    </source>
</evidence>
<reference evidence="8 9" key="1">
    <citation type="submission" date="2016-01" db="EMBL/GenBank/DDBJ databases">
        <authorList>
            <person name="Oliw E.H."/>
        </authorList>
    </citation>
    <scope>NUCLEOTIDE SEQUENCE [LARGE SCALE GENOMIC DNA]</scope>
    <source>
        <strain evidence="8 9">MJR7757A</strain>
    </source>
</reference>
<dbReference type="SUPFAM" id="SSF53681">
    <property type="entry name" value="Aspartate/glutamate racemase"/>
    <property type="match status" value="2"/>
</dbReference>
<evidence type="ECO:0000313" key="8">
    <source>
        <dbReference type="EMBL" id="KXA13965.1"/>
    </source>
</evidence>
<dbReference type="UniPathway" id="UPA00219"/>
<comment type="catalytic activity">
    <reaction evidence="1 7">
        <text>L-glutamate = D-glutamate</text>
        <dbReference type="Rhea" id="RHEA:12813"/>
        <dbReference type="ChEBI" id="CHEBI:29985"/>
        <dbReference type="ChEBI" id="CHEBI:29986"/>
        <dbReference type="EC" id="5.1.1.3"/>
    </reaction>
</comment>
<feature type="active site" description="Proton donor/acceptor" evidence="7">
    <location>
        <position position="77"/>
    </location>
</feature>
<dbReference type="FunFam" id="3.40.50.1860:FF:000001">
    <property type="entry name" value="Glutamate racemase"/>
    <property type="match status" value="1"/>
</dbReference>
<dbReference type="InterPro" id="IPR033134">
    <property type="entry name" value="Asp/Glu_racemase_AS_2"/>
</dbReference>
<feature type="binding site" evidence="7">
    <location>
        <begin position="46"/>
        <end position="47"/>
    </location>
    <ligand>
        <name>substrate</name>
    </ligand>
</feature>
<evidence type="ECO:0000256" key="1">
    <source>
        <dbReference type="ARBA" id="ARBA00001602"/>
    </source>
</evidence>
<keyword evidence="5 7" id="KW-0413">Isomerase</keyword>
<comment type="function">
    <text evidence="7">Provides the (R)-glutamate required for cell wall biosynthesis.</text>
</comment>
<feature type="binding site" evidence="7">
    <location>
        <begin position="78"/>
        <end position="79"/>
    </location>
    <ligand>
        <name>substrate</name>
    </ligand>
</feature>
<evidence type="ECO:0000256" key="7">
    <source>
        <dbReference type="HAMAP-Rule" id="MF_00258"/>
    </source>
</evidence>
<organism evidence="8 9">
    <name type="scientific">Clostridium perfringens</name>
    <dbReference type="NCBI Taxonomy" id="1502"/>
    <lineage>
        <taxon>Bacteria</taxon>
        <taxon>Bacillati</taxon>
        <taxon>Bacillota</taxon>
        <taxon>Clostridia</taxon>
        <taxon>Eubacteriales</taxon>
        <taxon>Clostridiaceae</taxon>
        <taxon>Clostridium</taxon>
    </lineage>
</organism>
<dbReference type="GO" id="GO:0009252">
    <property type="term" value="P:peptidoglycan biosynthetic process"/>
    <property type="evidence" value="ECO:0007669"/>
    <property type="project" value="UniProtKB-UniRule"/>
</dbReference>
<feature type="active site" description="Proton donor/acceptor" evidence="7">
    <location>
        <position position="188"/>
    </location>
</feature>
<comment type="similarity">
    <text evidence="7">Belongs to the aspartate/glutamate racemases family.</text>
</comment>
<dbReference type="InterPro" id="IPR004391">
    <property type="entry name" value="Glu_race"/>
</dbReference>
<evidence type="ECO:0000256" key="5">
    <source>
        <dbReference type="ARBA" id="ARBA00023235"/>
    </source>
</evidence>
<evidence type="ECO:0000256" key="2">
    <source>
        <dbReference type="ARBA" id="ARBA00013090"/>
    </source>
</evidence>
<comment type="caution">
    <text evidence="8">The sequence shown here is derived from an EMBL/GenBank/DDBJ whole genome shotgun (WGS) entry which is preliminary data.</text>
</comment>
<evidence type="ECO:0000256" key="3">
    <source>
        <dbReference type="ARBA" id="ARBA00022960"/>
    </source>
</evidence>